<reference evidence="2 5" key="2">
    <citation type="journal article" date="2019" name="Emerg. Microbes Infect.">
        <title>Comprehensive subspecies identification of 175 nontuberculous mycobacteria species based on 7547 genomic profiles.</title>
        <authorList>
            <person name="Matsumoto Y."/>
            <person name="Kinjo T."/>
            <person name="Motooka D."/>
            <person name="Nabeya D."/>
            <person name="Jung N."/>
            <person name="Uechi K."/>
            <person name="Horii T."/>
            <person name="Iida T."/>
            <person name="Fujita J."/>
            <person name="Nakamura S."/>
        </authorList>
    </citation>
    <scope>NUCLEOTIDE SEQUENCE [LARGE SCALE GENOMIC DNA]</scope>
    <source>
        <strain evidence="2 5">JCM 6377</strain>
    </source>
</reference>
<evidence type="ECO:0000313" key="5">
    <source>
        <dbReference type="Proteomes" id="UP000465302"/>
    </source>
</evidence>
<comment type="caution">
    <text evidence="3">The sequence shown here is derived from an EMBL/GenBank/DDBJ whole genome shotgun (WGS) entry which is preliminary data.</text>
</comment>
<feature type="region of interest" description="Disordered" evidence="1">
    <location>
        <begin position="43"/>
        <end position="83"/>
    </location>
</feature>
<sequence>MTNPHDPESSTETTPDDAIPVDPVKPSDWVKPVELIELLHRRAAKRRKPAAPTASPFYDAEFVANHPTRRRKSGQSSSSSSSS</sequence>
<accession>A0A2A7N8B3</accession>
<proteinExistence type="predicted"/>
<evidence type="ECO:0000313" key="3">
    <source>
        <dbReference type="EMBL" id="PEG39957.1"/>
    </source>
</evidence>
<dbReference type="Proteomes" id="UP000220914">
    <property type="component" value="Unassembled WGS sequence"/>
</dbReference>
<name>A0A2A7N8B3_MYCAG</name>
<dbReference type="EMBL" id="BLKS01000001">
    <property type="protein sequence ID" value="GFG51459.1"/>
    <property type="molecule type" value="Genomic_DNA"/>
</dbReference>
<dbReference type="Proteomes" id="UP000465302">
    <property type="component" value="Unassembled WGS sequence"/>
</dbReference>
<evidence type="ECO:0000313" key="2">
    <source>
        <dbReference type="EMBL" id="GFG51459.1"/>
    </source>
</evidence>
<reference evidence="2" key="3">
    <citation type="submission" date="2020-02" db="EMBL/GenBank/DDBJ databases">
        <authorList>
            <person name="Matsumoto Y."/>
            <person name="Motooka D."/>
            <person name="Nakamura S."/>
        </authorList>
    </citation>
    <scope>NUCLEOTIDE SEQUENCE</scope>
    <source>
        <strain evidence="2">JCM 6377</strain>
    </source>
</reference>
<gene>
    <name evidence="3" type="ORF">CQY20_08675</name>
    <name evidence="2" type="ORF">MAGR_29000</name>
</gene>
<organism evidence="3 4">
    <name type="scientific">Mycolicibacterium agri</name>
    <name type="common">Mycobacterium agri</name>
    <dbReference type="NCBI Taxonomy" id="36811"/>
    <lineage>
        <taxon>Bacteria</taxon>
        <taxon>Bacillati</taxon>
        <taxon>Actinomycetota</taxon>
        <taxon>Actinomycetes</taxon>
        <taxon>Mycobacteriales</taxon>
        <taxon>Mycobacteriaceae</taxon>
        <taxon>Mycolicibacterium</taxon>
    </lineage>
</organism>
<dbReference type="RefSeq" id="WP_097939675.1">
    <property type="nucleotide sequence ID" value="NZ_BLKS01000001.1"/>
</dbReference>
<feature type="region of interest" description="Disordered" evidence="1">
    <location>
        <begin position="1"/>
        <end position="26"/>
    </location>
</feature>
<evidence type="ECO:0000256" key="1">
    <source>
        <dbReference type="SAM" id="MobiDB-lite"/>
    </source>
</evidence>
<keyword evidence="4" id="KW-1185">Reference proteome</keyword>
<protein>
    <submittedName>
        <fullName evidence="3">Uncharacterized protein</fullName>
    </submittedName>
</protein>
<dbReference type="EMBL" id="PDCP01000012">
    <property type="protein sequence ID" value="PEG39957.1"/>
    <property type="molecule type" value="Genomic_DNA"/>
</dbReference>
<reference evidence="3 4" key="1">
    <citation type="submission" date="2017-10" db="EMBL/GenBank/DDBJ databases">
        <title>The new phylogeny of genus Mycobacterium.</title>
        <authorList>
            <person name="Tortoli E."/>
            <person name="Trovato A."/>
            <person name="Cirillo D.M."/>
        </authorList>
    </citation>
    <scope>NUCLEOTIDE SEQUENCE [LARGE SCALE GENOMIC DNA]</scope>
    <source>
        <strain evidence="3 4">CCUG37673</strain>
    </source>
</reference>
<evidence type="ECO:0000313" key="4">
    <source>
        <dbReference type="Proteomes" id="UP000220914"/>
    </source>
</evidence>
<dbReference type="AlphaFoldDB" id="A0A2A7N8B3"/>